<organism evidence="1 2">
    <name type="scientific">Bacillus fungorum</name>
    <dbReference type="NCBI Taxonomy" id="2039284"/>
    <lineage>
        <taxon>Bacteria</taxon>
        <taxon>Bacillati</taxon>
        <taxon>Bacillota</taxon>
        <taxon>Bacilli</taxon>
        <taxon>Bacillales</taxon>
        <taxon>Bacillaceae</taxon>
        <taxon>Bacillus</taxon>
    </lineage>
</organism>
<gene>
    <name evidence="1" type="ORF">CO726_18890</name>
</gene>
<proteinExistence type="predicted"/>
<sequence>MDYEEISRINFHHTKRKLESFQLPFFFNEPRLI</sequence>
<evidence type="ECO:0000313" key="1">
    <source>
        <dbReference type="EMBL" id="PIE93720.1"/>
    </source>
</evidence>
<comment type="caution">
    <text evidence="1">The sequence shown here is derived from an EMBL/GenBank/DDBJ whole genome shotgun (WGS) entry which is preliminary data.</text>
</comment>
<dbReference type="AlphaFoldDB" id="A0A2G6QBH6"/>
<reference evidence="1 2" key="1">
    <citation type="submission" date="2017-09" db="EMBL/GenBank/DDBJ databases">
        <title>Biocontrol bacteria screening and application from spent mushroom substrate.</title>
        <authorList>
            <person name="Sun X."/>
        </authorList>
    </citation>
    <scope>NUCLEOTIDE SEQUENCE [LARGE SCALE GENOMIC DNA]</scope>
    <source>
        <strain evidence="1 2">100374</strain>
    </source>
</reference>
<name>A0A2G6QBH6_9BACI</name>
<protein>
    <submittedName>
        <fullName evidence="1">Uncharacterized protein</fullName>
    </submittedName>
</protein>
<accession>A0A2G6QBH6</accession>
<evidence type="ECO:0000313" key="2">
    <source>
        <dbReference type="Proteomes" id="UP000228484"/>
    </source>
</evidence>
<dbReference type="EMBL" id="NWUW01000014">
    <property type="protein sequence ID" value="PIE93720.1"/>
    <property type="molecule type" value="Genomic_DNA"/>
</dbReference>
<keyword evidence="2" id="KW-1185">Reference proteome</keyword>
<dbReference type="Proteomes" id="UP000228484">
    <property type="component" value="Unassembled WGS sequence"/>
</dbReference>